<sequence>MIPNTERLVYRRQFIIGSRYFERDDWIHLPLDDRLFLSVHPDLPITQSFRQNSQLILLGYLIDPEHPDWSNEEILQDIHQQCSSFEQLLQGMDHCGGRWIILYKDGKQLKLFHDACGMRQVFYTVQPEGMWCASQASTLADHLGIELDENEDLQTFLHSPQYHHSENFWPGDGSPYCGIKHLTPNHYLDLHSGKTARYWPRARLQPIALREAVQQASNMLIGSMKAIANRSEVMLPVTAGWDSRILLAASRHVSSHVFYYISLHPGLKKDSTDVTVPSRLLARLGLPFHVLPSIEQLDGSFVSLNKQNTQMRDLAKSSIIYQHFLRSQGKVNITGNHSEIAREAYYDYHPKREVTGSFLAKHARLGKQPYVIDSFEHWLKGIRDAKEKWDINPLTLFEWEQISGNWGAIYVSEQDIAIDEFSPFNNRKLLITVLSVKHSYGLRNELYREMIREMWPETLQMPINPLPFPKLLKDLCKETLRGGLYYSYRVLQKGRGRGVRKRKEETT</sequence>
<dbReference type="SUPFAM" id="SSF56235">
    <property type="entry name" value="N-terminal nucleophile aminohydrolases (Ntn hydrolases)"/>
    <property type="match status" value="1"/>
</dbReference>
<dbReference type="EMBL" id="RHHR01000013">
    <property type="protein sequence ID" value="RNB74826.1"/>
    <property type="molecule type" value="Genomic_DNA"/>
</dbReference>
<dbReference type="InterPro" id="IPR029055">
    <property type="entry name" value="Ntn_hydrolases_N"/>
</dbReference>
<keyword evidence="2" id="KW-1185">Reference proteome</keyword>
<name>A0A3M8CGE0_9BACL</name>
<dbReference type="SUPFAM" id="SSF52402">
    <property type="entry name" value="Adenine nucleotide alpha hydrolases-like"/>
    <property type="match status" value="1"/>
</dbReference>
<evidence type="ECO:0000313" key="1">
    <source>
        <dbReference type="EMBL" id="RNB74826.1"/>
    </source>
</evidence>
<organism evidence="1 2">
    <name type="scientific">Brevibacillus invocatus</name>
    <dbReference type="NCBI Taxonomy" id="173959"/>
    <lineage>
        <taxon>Bacteria</taxon>
        <taxon>Bacillati</taxon>
        <taxon>Bacillota</taxon>
        <taxon>Bacilli</taxon>
        <taxon>Bacillales</taxon>
        <taxon>Paenibacillaceae</taxon>
        <taxon>Brevibacillus</taxon>
    </lineage>
</organism>
<accession>A0A3M8CGE0</accession>
<dbReference type="OrthoDB" id="2462219at2"/>
<dbReference type="RefSeq" id="WP_122908644.1">
    <property type="nucleotide sequence ID" value="NZ_CBCSBE010000005.1"/>
</dbReference>
<protein>
    <recommendedName>
        <fullName evidence="3">Asparagine synthetase domain-containing protein</fullName>
    </recommendedName>
</protein>
<evidence type="ECO:0000313" key="2">
    <source>
        <dbReference type="Proteomes" id="UP000282028"/>
    </source>
</evidence>
<evidence type="ECO:0008006" key="3">
    <source>
        <dbReference type="Google" id="ProtNLM"/>
    </source>
</evidence>
<reference evidence="1 2" key="1">
    <citation type="submission" date="2018-10" db="EMBL/GenBank/DDBJ databases">
        <title>Phylogenomics of Brevibacillus.</title>
        <authorList>
            <person name="Dunlap C."/>
        </authorList>
    </citation>
    <scope>NUCLEOTIDE SEQUENCE [LARGE SCALE GENOMIC DNA]</scope>
    <source>
        <strain evidence="1 2">JCM 12215</strain>
    </source>
</reference>
<dbReference type="Proteomes" id="UP000282028">
    <property type="component" value="Unassembled WGS sequence"/>
</dbReference>
<gene>
    <name evidence="1" type="ORF">EDM52_08860</name>
</gene>
<comment type="caution">
    <text evidence="1">The sequence shown here is derived from an EMBL/GenBank/DDBJ whole genome shotgun (WGS) entry which is preliminary data.</text>
</comment>
<proteinExistence type="predicted"/>
<dbReference type="Gene3D" id="3.60.20.10">
    <property type="entry name" value="Glutamine Phosphoribosylpyrophosphate, subunit 1, domain 1"/>
    <property type="match status" value="1"/>
</dbReference>
<dbReference type="AlphaFoldDB" id="A0A3M8CGE0"/>